<proteinExistence type="predicted"/>
<reference evidence="3 4" key="1">
    <citation type="submission" date="2018-11" db="EMBL/GenBank/DDBJ databases">
        <title>The genome draft of YIM 96095.</title>
        <authorList>
            <person name="Tang S.-K."/>
            <person name="Chunyu W.-X."/>
            <person name="Feng Y.-Z."/>
        </authorList>
    </citation>
    <scope>NUCLEOTIDE SEQUENCE [LARGE SCALE GENOMIC DNA]</scope>
    <source>
        <strain evidence="3 4">YIM 96095</strain>
    </source>
</reference>
<dbReference type="InterPro" id="IPR051325">
    <property type="entry name" value="Nudix_hydrolase_domain"/>
</dbReference>
<dbReference type="GO" id="GO:0006754">
    <property type="term" value="P:ATP biosynthetic process"/>
    <property type="evidence" value="ECO:0007669"/>
    <property type="project" value="TreeGrafter"/>
</dbReference>
<sequence length="324" mass="35084">MAEGAQGVASASVAPIDTVVPGGYVEPIRAAGAVLWRGDARHREVALIHRPHREDWTLPKGKMRRGEHLLTAAAREVTEETGLRPTLGRRLPSQRYLRSGWPKQVEWWAATASGDSSFAPNDEVDAVEWLPLPTARARLTYQHDVEVLDSLAHGPAETFPVVLLRHATARDKGAWIGDDLLRPLDDDGRDDAVGAASVLAAFGELRVVSSAATRCTDTVTPFAMAHGTEIRTEPAFTAPSAGGPKSAFDHAGAWAALRRLLEEGRPTVVCTHGELVGELMRNALRWLDAPVPQQLSLRKGTCWVLHVPAAHRALAAVERHSVRG</sequence>
<dbReference type="RefSeq" id="WP_123202010.1">
    <property type="nucleotide sequence ID" value="NZ_RJMB01000014.1"/>
</dbReference>
<dbReference type="Gene3D" id="3.40.50.1240">
    <property type="entry name" value="Phosphoglycerate mutase-like"/>
    <property type="match status" value="1"/>
</dbReference>
<dbReference type="SUPFAM" id="SSF55811">
    <property type="entry name" value="Nudix"/>
    <property type="match status" value="1"/>
</dbReference>
<protein>
    <submittedName>
        <fullName evidence="3">NUDIX hydrolase</fullName>
    </submittedName>
</protein>
<dbReference type="GO" id="GO:0006167">
    <property type="term" value="P:AMP biosynthetic process"/>
    <property type="evidence" value="ECO:0007669"/>
    <property type="project" value="TreeGrafter"/>
</dbReference>
<evidence type="ECO:0000259" key="2">
    <source>
        <dbReference type="PROSITE" id="PS51462"/>
    </source>
</evidence>
<keyword evidence="1 3" id="KW-0378">Hydrolase</keyword>
<gene>
    <name evidence="3" type="ORF">EFW17_14980</name>
</gene>
<dbReference type="AlphaFoldDB" id="A0A3N0E7R9"/>
<dbReference type="InterPro" id="IPR029033">
    <property type="entry name" value="His_PPase_superfam"/>
</dbReference>
<dbReference type="CDD" id="cd03673">
    <property type="entry name" value="NUDIX_Ap6A_hydrolase"/>
    <property type="match status" value="1"/>
</dbReference>
<dbReference type="InterPro" id="IPR015797">
    <property type="entry name" value="NUDIX_hydrolase-like_dom_sf"/>
</dbReference>
<dbReference type="SUPFAM" id="SSF53254">
    <property type="entry name" value="Phosphoglycerate mutase-like"/>
    <property type="match status" value="1"/>
</dbReference>
<dbReference type="PANTHER" id="PTHR21340">
    <property type="entry name" value="DIADENOSINE 5,5-P1,P4-TETRAPHOSPHATE PYROPHOSPHOHYDROLASE MUTT"/>
    <property type="match status" value="1"/>
</dbReference>
<dbReference type="SMART" id="SM00855">
    <property type="entry name" value="PGAM"/>
    <property type="match status" value="1"/>
</dbReference>
<dbReference type="Pfam" id="PF00300">
    <property type="entry name" value="His_Phos_1"/>
    <property type="match status" value="1"/>
</dbReference>
<organism evidence="3 4">
    <name type="scientific">Halostreptopolyspora alba</name>
    <dbReference type="NCBI Taxonomy" id="2487137"/>
    <lineage>
        <taxon>Bacteria</taxon>
        <taxon>Bacillati</taxon>
        <taxon>Actinomycetota</taxon>
        <taxon>Actinomycetes</taxon>
        <taxon>Streptosporangiales</taxon>
        <taxon>Nocardiopsidaceae</taxon>
        <taxon>Halostreptopolyspora</taxon>
    </lineage>
</organism>
<accession>A0A3N0E7R9</accession>
<keyword evidence="4" id="KW-1185">Reference proteome</keyword>
<dbReference type="Proteomes" id="UP000269198">
    <property type="component" value="Unassembled WGS sequence"/>
</dbReference>
<dbReference type="EMBL" id="RJMB01000014">
    <property type="protein sequence ID" value="RNL83896.1"/>
    <property type="molecule type" value="Genomic_DNA"/>
</dbReference>
<dbReference type="Gene3D" id="3.90.79.10">
    <property type="entry name" value="Nucleoside Triphosphate Pyrophosphohydrolase"/>
    <property type="match status" value="1"/>
</dbReference>
<dbReference type="Pfam" id="PF00293">
    <property type="entry name" value="NUDIX"/>
    <property type="match status" value="1"/>
</dbReference>
<dbReference type="InterPro" id="IPR000086">
    <property type="entry name" value="NUDIX_hydrolase_dom"/>
</dbReference>
<dbReference type="InterPro" id="IPR020084">
    <property type="entry name" value="NUDIX_hydrolase_CS"/>
</dbReference>
<dbReference type="InterPro" id="IPR013078">
    <property type="entry name" value="His_Pase_superF_clade-1"/>
</dbReference>
<feature type="domain" description="Nudix hydrolase" evidence="2">
    <location>
        <begin position="26"/>
        <end position="152"/>
    </location>
</feature>
<dbReference type="PROSITE" id="PS51462">
    <property type="entry name" value="NUDIX"/>
    <property type="match status" value="1"/>
</dbReference>
<dbReference type="GO" id="GO:0004081">
    <property type="term" value="F:bis(5'-nucleosyl)-tetraphosphatase (asymmetrical) activity"/>
    <property type="evidence" value="ECO:0007669"/>
    <property type="project" value="TreeGrafter"/>
</dbReference>
<dbReference type="OrthoDB" id="4287477at2"/>
<evidence type="ECO:0000313" key="3">
    <source>
        <dbReference type="EMBL" id="RNL83896.1"/>
    </source>
</evidence>
<evidence type="ECO:0000313" key="4">
    <source>
        <dbReference type="Proteomes" id="UP000269198"/>
    </source>
</evidence>
<name>A0A3N0E7R9_9ACTN</name>
<dbReference type="PROSITE" id="PS00893">
    <property type="entry name" value="NUDIX_BOX"/>
    <property type="match status" value="1"/>
</dbReference>
<dbReference type="PANTHER" id="PTHR21340:SF0">
    <property type="entry name" value="BIS(5'-NUCLEOSYL)-TETRAPHOSPHATASE [ASYMMETRICAL]"/>
    <property type="match status" value="1"/>
</dbReference>
<comment type="caution">
    <text evidence="3">The sequence shown here is derived from an EMBL/GenBank/DDBJ whole genome shotgun (WGS) entry which is preliminary data.</text>
</comment>
<evidence type="ECO:0000256" key="1">
    <source>
        <dbReference type="ARBA" id="ARBA00022801"/>
    </source>
</evidence>